<dbReference type="Proteomes" id="UP000619260">
    <property type="component" value="Unassembled WGS sequence"/>
</dbReference>
<reference evidence="2" key="1">
    <citation type="submission" date="2021-01" db="EMBL/GenBank/DDBJ databases">
        <title>Whole genome shotgun sequence of Virgisporangium aliadipatigenens NBRC 105644.</title>
        <authorList>
            <person name="Komaki H."/>
            <person name="Tamura T."/>
        </authorList>
    </citation>
    <scope>NUCLEOTIDE SEQUENCE</scope>
    <source>
        <strain evidence="2">NBRC 105644</strain>
    </source>
</reference>
<dbReference type="Gene3D" id="3.40.630.30">
    <property type="match status" value="1"/>
</dbReference>
<evidence type="ECO:0000313" key="3">
    <source>
        <dbReference type="Proteomes" id="UP000619260"/>
    </source>
</evidence>
<dbReference type="RefSeq" id="WP_203901064.1">
    <property type="nucleotide sequence ID" value="NZ_BOPF01000015.1"/>
</dbReference>
<dbReference type="InterPro" id="IPR000182">
    <property type="entry name" value="GNAT_dom"/>
</dbReference>
<dbReference type="InterPro" id="IPR016181">
    <property type="entry name" value="Acyl_CoA_acyltransferase"/>
</dbReference>
<dbReference type="InterPro" id="IPR052523">
    <property type="entry name" value="Trichothecene_AcTrans"/>
</dbReference>
<dbReference type="PANTHER" id="PTHR42791:SF1">
    <property type="entry name" value="N-ACETYLTRANSFERASE DOMAIN-CONTAINING PROTEIN"/>
    <property type="match status" value="1"/>
</dbReference>
<dbReference type="AlphaFoldDB" id="A0A8J3YLU3"/>
<protein>
    <submittedName>
        <fullName evidence="2">N-acetyltransferase</fullName>
    </submittedName>
</protein>
<dbReference type="PROSITE" id="PS51186">
    <property type="entry name" value="GNAT"/>
    <property type="match status" value="1"/>
</dbReference>
<dbReference type="EMBL" id="BOPF01000015">
    <property type="protein sequence ID" value="GIJ47566.1"/>
    <property type="molecule type" value="Genomic_DNA"/>
</dbReference>
<dbReference type="PANTHER" id="PTHR42791">
    <property type="entry name" value="GNAT FAMILY ACETYLTRANSFERASE"/>
    <property type="match status" value="1"/>
</dbReference>
<dbReference type="CDD" id="cd04301">
    <property type="entry name" value="NAT_SF"/>
    <property type="match status" value="1"/>
</dbReference>
<sequence length="206" mass="23323">MTFHPMLLAHTADAHVIAATVAVAFKDLDVARWLVPDDDERQAVLYRNFRIHVEHALEYGQVWTVPDHRGAAVWFARNGDLPAIDDYENRMTRACGPYAANFRALDAAFDAAHPARPHHHLAFLAVDPYMQGRGLGSALLEQHLIHLDLTPRPVGSYLEASSTRARELYLRYGYVDHGPPIRPADGVELWPMWRDPHPDRRFPPAV</sequence>
<organism evidence="2 3">
    <name type="scientific">Virgisporangium aliadipatigenens</name>
    <dbReference type="NCBI Taxonomy" id="741659"/>
    <lineage>
        <taxon>Bacteria</taxon>
        <taxon>Bacillati</taxon>
        <taxon>Actinomycetota</taxon>
        <taxon>Actinomycetes</taxon>
        <taxon>Micromonosporales</taxon>
        <taxon>Micromonosporaceae</taxon>
        <taxon>Virgisporangium</taxon>
    </lineage>
</organism>
<dbReference type="Pfam" id="PF13673">
    <property type="entry name" value="Acetyltransf_10"/>
    <property type="match status" value="1"/>
</dbReference>
<comment type="caution">
    <text evidence="2">The sequence shown here is derived from an EMBL/GenBank/DDBJ whole genome shotgun (WGS) entry which is preliminary data.</text>
</comment>
<proteinExistence type="predicted"/>
<evidence type="ECO:0000313" key="2">
    <source>
        <dbReference type="EMBL" id="GIJ47566.1"/>
    </source>
</evidence>
<gene>
    <name evidence="2" type="ORF">Val02_44520</name>
</gene>
<keyword evidence="3" id="KW-1185">Reference proteome</keyword>
<evidence type="ECO:0000259" key="1">
    <source>
        <dbReference type="PROSITE" id="PS51186"/>
    </source>
</evidence>
<feature type="domain" description="N-acetyltransferase" evidence="1">
    <location>
        <begin position="60"/>
        <end position="196"/>
    </location>
</feature>
<dbReference type="GO" id="GO:0016747">
    <property type="term" value="F:acyltransferase activity, transferring groups other than amino-acyl groups"/>
    <property type="evidence" value="ECO:0007669"/>
    <property type="project" value="InterPro"/>
</dbReference>
<accession>A0A8J3YLU3</accession>
<name>A0A8J3YLU3_9ACTN</name>
<dbReference type="SUPFAM" id="SSF55729">
    <property type="entry name" value="Acyl-CoA N-acyltransferases (Nat)"/>
    <property type="match status" value="1"/>
</dbReference>